<feature type="transmembrane region" description="Helical" evidence="2">
    <location>
        <begin position="88"/>
        <end position="107"/>
    </location>
</feature>
<dbReference type="RefSeq" id="WP_213373107.1">
    <property type="nucleotide sequence ID" value="NZ_BSFJ01000005.1"/>
</dbReference>
<protein>
    <recommendedName>
        <fullName evidence="5">DUF983 domain-containing protein</fullName>
    </recommendedName>
</protein>
<dbReference type="InterPro" id="IPR009325">
    <property type="entry name" value="DUF983"/>
</dbReference>
<feature type="transmembrane region" description="Helical" evidence="2">
    <location>
        <begin position="63"/>
        <end position="82"/>
    </location>
</feature>
<dbReference type="Proteomes" id="UP001143370">
    <property type="component" value="Unassembled WGS sequence"/>
</dbReference>
<feature type="region of interest" description="Disordered" evidence="1">
    <location>
        <begin position="130"/>
        <end position="154"/>
    </location>
</feature>
<name>A0A9W6J6K3_9HYPH</name>
<gene>
    <name evidence="3" type="ORF">GCM10017643_18900</name>
</gene>
<feature type="compositionally biased region" description="Basic and acidic residues" evidence="1">
    <location>
        <begin position="130"/>
        <end position="143"/>
    </location>
</feature>
<evidence type="ECO:0008006" key="5">
    <source>
        <dbReference type="Google" id="ProtNLM"/>
    </source>
</evidence>
<evidence type="ECO:0000313" key="3">
    <source>
        <dbReference type="EMBL" id="GLK71775.1"/>
    </source>
</evidence>
<keyword evidence="2" id="KW-0472">Membrane</keyword>
<comment type="caution">
    <text evidence="3">The sequence shown here is derived from an EMBL/GenBank/DDBJ whole genome shotgun (WGS) entry which is preliminary data.</text>
</comment>
<evidence type="ECO:0000313" key="4">
    <source>
        <dbReference type="Proteomes" id="UP001143370"/>
    </source>
</evidence>
<dbReference type="AlphaFoldDB" id="A0A9W6J6K3"/>
<dbReference type="Pfam" id="PF06170">
    <property type="entry name" value="DUF983"/>
    <property type="match status" value="1"/>
</dbReference>
<evidence type="ECO:0000256" key="2">
    <source>
        <dbReference type="SAM" id="Phobius"/>
    </source>
</evidence>
<proteinExistence type="predicted"/>
<evidence type="ECO:0000256" key="1">
    <source>
        <dbReference type="SAM" id="MobiDB-lite"/>
    </source>
</evidence>
<reference evidence="3" key="2">
    <citation type="submission" date="2023-01" db="EMBL/GenBank/DDBJ databases">
        <authorList>
            <person name="Sun Q."/>
            <person name="Evtushenko L."/>
        </authorList>
    </citation>
    <scope>NUCLEOTIDE SEQUENCE</scope>
    <source>
        <strain evidence="3">VKM B-2484</strain>
    </source>
</reference>
<accession>A0A9W6J6K3</accession>
<reference evidence="3" key="1">
    <citation type="journal article" date="2014" name="Int. J. Syst. Evol. Microbiol.">
        <title>Complete genome sequence of Corynebacterium casei LMG S-19264T (=DSM 44701T), isolated from a smear-ripened cheese.</title>
        <authorList>
            <consortium name="US DOE Joint Genome Institute (JGI-PGF)"/>
            <person name="Walter F."/>
            <person name="Albersmeier A."/>
            <person name="Kalinowski J."/>
            <person name="Ruckert C."/>
        </authorList>
    </citation>
    <scope>NUCLEOTIDE SEQUENCE</scope>
    <source>
        <strain evidence="3">VKM B-2484</strain>
    </source>
</reference>
<organism evidence="3 4">
    <name type="scientific">Ancylobacter dichloromethanicus</name>
    <dbReference type="NCBI Taxonomy" id="518825"/>
    <lineage>
        <taxon>Bacteria</taxon>
        <taxon>Pseudomonadati</taxon>
        <taxon>Pseudomonadota</taxon>
        <taxon>Alphaproteobacteria</taxon>
        <taxon>Hyphomicrobiales</taxon>
        <taxon>Xanthobacteraceae</taxon>
        <taxon>Ancylobacter</taxon>
    </lineage>
</organism>
<keyword evidence="4" id="KW-1185">Reference proteome</keyword>
<dbReference type="EMBL" id="BSFJ01000005">
    <property type="protein sequence ID" value="GLK71775.1"/>
    <property type="molecule type" value="Genomic_DNA"/>
</dbReference>
<keyword evidence="2" id="KW-0812">Transmembrane</keyword>
<keyword evidence="2" id="KW-1133">Transmembrane helix</keyword>
<sequence length="154" mass="16805">MQTQSPSPVSHRPIGPAIVNGFRMRCPACGKGALFGAYLKVNEHCPACGEELWHHRADDAPPYMVITIVGHIIVPLLLAVEMALHPAVWIHLIVWLPLTLLLSLVLLPPVKGALIGFQWAVRMHGFDPTDSERDPLPPSHRAEATLAGPLAKRS</sequence>